<evidence type="ECO:0000313" key="1">
    <source>
        <dbReference type="EMBL" id="KAG0417824.1"/>
    </source>
</evidence>
<comment type="caution">
    <text evidence="1">The sequence shown here is derived from an EMBL/GenBank/DDBJ whole genome shotgun (WGS) entry which is preliminary data.</text>
</comment>
<name>A0AC60PEG2_IXOPE</name>
<dbReference type="Proteomes" id="UP000805193">
    <property type="component" value="Unassembled WGS sequence"/>
</dbReference>
<evidence type="ECO:0000313" key="2">
    <source>
        <dbReference type="Proteomes" id="UP000805193"/>
    </source>
</evidence>
<dbReference type="EMBL" id="JABSTQ010010796">
    <property type="protein sequence ID" value="KAG0417824.1"/>
    <property type="molecule type" value="Genomic_DNA"/>
</dbReference>
<sequence>EEAAGKKPGRFRPGRGVLSACRGSLPSDVSLFVGTGLSSVLLVSGIACVRRLCGRTRLTTFRLPLLIDSFMRADSKTVATTCSSVSSGDRFLRSSHVAVPMS</sequence>
<organism evidence="1 2">
    <name type="scientific">Ixodes persulcatus</name>
    <name type="common">Taiga tick</name>
    <dbReference type="NCBI Taxonomy" id="34615"/>
    <lineage>
        <taxon>Eukaryota</taxon>
        <taxon>Metazoa</taxon>
        <taxon>Ecdysozoa</taxon>
        <taxon>Arthropoda</taxon>
        <taxon>Chelicerata</taxon>
        <taxon>Arachnida</taxon>
        <taxon>Acari</taxon>
        <taxon>Parasitiformes</taxon>
        <taxon>Ixodida</taxon>
        <taxon>Ixodoidea</taxon>
        <taxon>Ixodidae</taxon>
        <taxon>Ixodinae</taxon>
        <taxon>Ixodes</taxon>
    </lineage>
</organism>
<feature type="non-terminal residue" evidence="1">
    <location>
        <position position="1"/>
    </location>
</feature>
<accession>A0AC60PEG2</accession>
<keyword evidence="2" id="KW-1185">Reference proteome</keyword>
<proteinExistence type="predicted"/>
<gene>
    <name evidence="1" type="ORF">HPB47_005323</name>
</gene>
<reference evidence="1 2" key="1">
    <citation type="journal article" date="2020" name="Cell">
        <title>Large-Scale Comparative Analyses of Tick Genomes Elucidate Their Genetic Diversity and Vector Capacities.</title>
        <authorList>
            <consortium name="Tick Genome and Microbiome Consortium (TIGMIC)"/>
            <person name="Jia N."/>
            <person name="Wang J."/>
            <person name="Shi W."/>
            <person name="Du L."/>
            <person name="Sun Y."/>
            <person name="Zhan W."/>
            <person name="Jiang J.F."/>
            <person name="Wang Q."/>
            <person name="Zhang B."/>
            <person name="Ji P."/>
            <person name="Bell-Sakyi L."/>
            <person name="Cui X.M."/>
            <person name="Yuan T.T."/>
            <person name="Jiang B.G."/>
            <person name="Yang W.F."/>
            <person name="Lam T.T."/>
            <person name="Chang Q.C."/>
            <person name="Ding S.J."/>
            <person name="Wang X.J."/>
            <person name="Zhu J.G."/>
            <person name="Ruan X.D."/>
            <person name="Zhao L."/>
            <person name="Wei J.T."/>
            <person name="Ye R.Z."/>
            <person name="Que T.C."/>
            <person name="Du C.H."/>
            <person name="Zhou Y.H."/>
            <person name="Cheng J.X."/>
            <person name="Dai P.F."/>
            <person name="Guo W.B."/>
            <person name="Han X.H."/>
            <person name="Huang E.J."/>
            <person name="Li L.F."/>
            <person name="Wei W."/>
            <person name="Gao Y.C."/>
            <person name="Liu J.Z."/>
            <person name="Shao H.Z."/>
            <person name="Wang X."/>
            <person name="Wang C.C."/>
            <person name="Yang T.C."/>
            <person name="Huo Q.B."/>
            <person name="Li W."/>
            <person name="Chen H.Y."/>
            <person name="Chen S.E."/>
            <person name="Zhou L.G."/>
            <person name="Ni X.B."/>
            <person name="Tian J.H."/>
            <person name="Sheng Y."/>
            <person name="Liu T."/>
            <person name="Pan Y.S."/>
            <person name="Xia L.Y."/>
            <person name="Li J."/>
            <person name="Zhao F."/>
            <person name="Cao W.C."/>
        </authorList>
    </citation>
    <scope>NUCLEOTIDE SEQUENCE [LARGE SCALE GENOMIC DNA]</scope>
    <source>
        <strain evidence="1">Iper-2018</strain>
    </source>
</reference>
<protein>
    <submittedName>
        <fullName evidence="1">Uncharacterized protein</fullName>
    </submittedName>
</protein>